<dbReference type="GO" id="GO:0008813">
    <property type="term" value="F:chorismate lyase activity"/>
    <property type="evidence" value="ECO:0007669"/>
    <property type="project" value="UniProtKB-UniRule"/>
</dbReference>
<proteinExistence type="inferred from homology"/>
<organism evidence="5 6">
    <name type="scientific">Sedimenticola selenatireducens</name>
    <dbReference type="NCBI Taxonomy" id="191960"/>
    <lineage>
        <taxon>Bacteria</taxon>
        <taxon>Pseudomonadati</taxon>
        <taxon>Pseudomonadota</taxon>
        <taxon>Gammaproteobacteria</taxon>
        <taxon>Chromatiales</taxon>
        <taxon>Sedimenticolaceae</taxon>
        <taxon>Sedimenticola</taxon>
    </lineage>
</organism>
<dbReference type="InterPro" id="IPR028978">
    <property type="entry name" value="Chorismate_lyase_/UTRA_dom_sf"/>
</dbReference>
<dbReference type="EMBL" id="VMNH01000018">
    <property type="protein sequence ID" value="TVO71931.1"/>
    <property type="molecule type" value="Genomic_DNA"/>
</dbReference>
<feature type="binding site" evidence="4">
    <location>
        <position position="117"/>
    </location>
    <ligand>
        <name>substrate</name>
    </ligand>
</feature>
<comment type="catalytic activity">
    <reaction evidence="4">
        <text>chorismate = 4-hydroxybenzoate + pyruvate</text>
        <dbReference type="Rhea" id="RHEA:16505"/>
        <dbReference type="ChEBI" id="CHEBI:15361"/>
        <dbReference type="ChEBI" id="CHEBI:17879"/>
        <dbReference type="ChEBI" id="CHEBI:29748"/>
        <dbReference type="EC" id="4.1.3.40"/>
    </reaction>
</comment>
<name>A0A558DYY8_9GAMM</name>
<dbReference type="PANTHER" id="PTHR38683">
    <property type="entry name" value="CHORISMATE PYRUVATE-LYASE"/>
    <property type="match status" value="1"/>
</dbReference>
<keyword evidence="6" id="KW-1185">Reference proteome</keyword>
<evidence type="ECO:0000256" key="1">
    <source>
        <dbReference type="ARBA" id="ARBA00022490"/>
    </source>
</evidence>
<sequence>MGLQGKREPHWATWGRMRQRDVPSGIEHWLRDRGSLTARLKSVSGNQFRVNVLSQGWARPLDSERRLLGMRQGSIAIVREVELVCAGVPWVFARTLIPVRSLIGPARRLAKLGSRPLGEVLFADPSMQRGVTQMARLVPGHCLFTSATQHLPEAKVIWGRRTLFHLSKKPLLVNEIFLPDIPESPA</sequence>
<evidence type="ECO:0000256" key="4">
    <source>
        <dbReference type="HAMAP-Rule" id="MF_01632"/>
    </source>
</evidence>
<accession>A0A558DYY8</accession>
<reference evidence="5 6" key="1">
    <citation type="submission" date="2019-07" db="EMBL/GenBank/DDBJ databases">
        <title>The pathways for chlorine oxyanion respiration interact through the shared metabolite chlorate.</title>
        <authorList>
            <person name="Barnum T.P."/>
            <person name="Cheng Y."/>
            <person name="Hill K.A."/>
            <person name="Lucas L.N."/>
            <person name="Carlson H.K."/>
            <person name="Coates J.D."/>
        </authorList>
    </citation>
    <scope>NUCLEOTIDE SEQUENCE [LARGE SCALE GENOMIC DNA]</scope>
    <source>
        <strain evidence="5 6">BK-1</strain>
    </source>
</reference>
<dbReference type="UniPathway" id="UPA00232"/>
<gene>
    <name evidence="4" type="primary">ubiC</name>
    <name evidence="5" type="ORF">FHP88_13635</name>
</gene>
<evidence type="ECO:0000313" key="6">
    <source>
        <dbReference type="Proteomes" id="UP000316649"/>
    </source>
</evidence>
<dbReference type="PANTHER" id="PTHR38683:SF1">
    <property type="entry name" value="CHORISMATE PYRUVATE-LYASE"/>
    <property type="match status" value="1"/>
</dbReference>
<dbReference type="GO" id="GO:0005829">
    <property type="term" value="C:cytosol"/>
    <property type="evidence" value="ECO:0007669"/>
    <property type="project" value="TreeGrafter"/>
</dbReference>
<keyword evidence="1 4" id="KW-0963">Cytoplasm</keyword>
<keyword evidence="2 4" id="KW-0831">Ubiquinone biosynthesis</keyword>
<dbReference type="AlphaFoldDB" id="A0A558DYY8"/>
<feature type="binding site" evidence="4">
    <location>
        <position position="175"/>
    </location>
    <ligand>
        <name>substrate</name>
    </ligand>
</feature>
<dbReference type="OrthoDB" id="9789493at2"/>
<dbReference type="GO" id="GO:0006744">
    <property type="term" value="P:ubiquinone biosynthetic process"/>
    <property type="evidence" value="ECO:0007669"/>
    <property type="project" value="UniProtKB-UniRule"/>
</dbReference>
<dbReference type="Gene3D" id="3.40.1410.10">
    <property type="entry name" value="Chorismate lyase-like"/>
    <property type="match status" value="1"/>
</dbReference>
<comment type="subcellular location">
    <subcellularLocation>
        <location evidence="4">Cytoplasm</location>
    </subcellularLocation>
</comment>
<keyword evidence="3 4" id="KW-0456">Lyase</keyword>
<feature type="binding site" evidence="4">
    <location>
        <position position="79"/>
    </location>
    <ligand>
        <name>substrate</name>
    </ligand>
</feature>
<comment type="function">
    <text evidence="4">Removes the pyruvyl group from chorismate, with concomitant aromatization of the ring, to provide 4-hydroxybenzoate (4HB) for the ubiquinone pathway.</text>
</comment>
<comment type="caution">
    <text evidence="5">The sequence shown here is derived from an EMBL/GenBank/DDBJ whole genome shotgun (WGS) entry which is preliminary data.</text>
</comment>
<comment type="pathway">
    <text evidence="4">Cofactor biosynthesis; ubiquinone biosynthesis.</text>
</comment>
<dbReference type="InterPro" id="IPR007440">
    <property type="entry name" value="Chorismate--pyruvate_lyase"/>
</dbReference>
<protein>
    <recommendedName>
        <fullName evidence="4">Probable chorismate pyruvate-lyase</fullName>
        <shortName evidence="4">CL</shortName>
        <shortName evidence="4">CPL</shortName>
        <ecNumber evidence="4">4.1.3.40</ecNumber>
    </recommendedName>
</protein>
<evidence type="ECO:0000313" key="5">
    <source>
        <dbReference type="EMBL" id="TVO71931.1"/>
    </source>
</evidence>
<evidence type="ECO:0000256" key="3">
    <source>
        <dbReference type="ARBA" id="ARBA00023239"/>
    </source>
</evidence>
<evidence type="ECO:0000256" key="2">
    <source>
        <dbReference type="ARBA" id="ARBA00022688"/>
    </source>
</evidence>
<dbReference type="SUPFAM" id="SSF64288">
    <property type="entry name" value="Chorismate lyase-like"/>
    <property type="match status" value="1"/>
</dbReference>
<dbReference type="Pfam" id="PF04345">
    <property type="entry name" value="Chor_lyase"/>
    <property type="match status" value="1"/>
</dbReference>
<dbReference type="Proteomes" id="UP000316649">
    <property type="component" value="Unassembled WGS sequence"/>
</dbReference>
<comment type="similarity">
    <text evidence="4">Belongs to the UbiC family.</text>
</comment>
<dbReference type="EC" id="4.1.3.40" evidence="4"/>
<dbReference type="HAMAP" id="MF_01632">
    <property type="entry name" value="UbiC"/>
    <property type="match status" value="1"/>
</dbReference>
<dbReference type="RefSeq" id="WP_144359642.1">
    <property type="nucleotide sequence ID" value="NZ_VMNH01000018.1"/>
</dbReference>
<comment type="caution">
    <text evidence="4">Lacks conserved residue(s) required for the propagation of feature annotation.</text>
</comment>
<keyword evidence="4" id="KW-0670">Pyruvate</keyword>
<dbReference type="GO" id="GO:0042866">
    <property type="term" value="P:pyruvate biosynthetic process"/>
    <property type="evidence" value="ECO:0007669"/>
    <property type="project" value="UniProtKB-UniRule"/>
</dbReference>